<accession>G2XPC8</accession>
<evidence type="ECO:0000313" key="1">
    <source>
        <dbReference type="EMBL" id="CCD42734.1"/>
    </source>
</evidence>
<organism evidence="1 2">
    <name type="scientific">Botryotinia fuckeliana (strain T4)</name>
    <name type="common">Noble rot fungus</name>
    <name type="synonym">Botrytis cinerea</name>
    <dbReference type="NCBI Taxonomy" id="999810"/>
    <lineage>
        <taxon>Eukaryota</taxon>
        <taxon>Fungi</taxon>
        <taxon>Dikarya</taxon>
        <taxon>Ascomycota</taxon>
        <taxon>Pezizomycotina</taxon>
        <taxon>Leotiomycetes</taxon>
        <taxon>Helotiales</taxon>
        <taxon>Sclerotiniaceae</taxon>
        <taxon>Botrytis</taxon>
    </lineage>
</organism>
<sequence length="95" mass="10497">MTHSAGIETIASHRFKLVEVNVTLNYQFTSSTSSSLTDFTETEVTERFEVPAKSVTVLFTKHLFLKGKRMDGSKVITQTEVIANVDLHFGGCTLA</sequence>
<protein>
    <submittedName>
        <fullName evidence="1">Uncharacterized protein</fullName>
    </submittedName>
</protein>
<name>G2XPC8_BOTF4</name>
<dbReference type="AlphaFoldDB" id="G2XPC8"/>
<dbReference type="Proteomes" id="UP000008177">
    <property type="component" value="Unplaced contigs"/>
</dbReference>
<dbReference type="HOGENOM" id="CLU_2385875_0_0_1"/>
<dbReference type="EMBL" id="FQ790248">
    <property type="protein sequence ID" value="CCD42734.1"/>
    <property type="molecule type" value="Genomic_DNA"/>
</dbReference>
<proteinExistence type="predicted"/>
<gene>
    <name evidence="1" type="ORF">BofuT4_uP073460.1</name>
</gene>
<evidence type="ECO:0000313" key="2">
    <source>
        <dbReference type="Proteomes" id="UP000008177"/>
    </source>
</evidence>
<dbReference type="InParanoid" id="G2XPC8"/>
<reference evidence="2" key="1">
    <citation type="journal article" date="2011" name="PLoS Genet.">
        <title>Genomic analysis of the necrotrophic fungal pathogens Sclerotinia sclerotiorum and Botrytis cinerea.</title>
        <authorList>
            <person name="Amselem J."/>
            <person name="Cuomo C.A."/>
            <person name="van Kan J.A."/>
            <person name="Viaud M."/>
            <person name="Benito E.P."/>
            <person name="Couloux A."/>
            <person name="Coutinho P.M."/>
            <person name="de Vries R.P."/>
            <person name="Dyer P.S."/>
            <person name="Fillinger S."/>
            <person name="Fournier E."/>
            <person name="Gout L."/>
            <person name="Hahn M."/>
            <person name="Kohn L."/>
            <person name="Lapalu N."/>
            <person name="Plummer K.M."/>
            <person name="Pradier J.M."/>
            <person name="Quevillon E."/>
            <person name="Sharon A."/>
            <person name="Simon A."/>
            <person name="ten Have A."/>
            <person name="Tudzynski B."/>
            <person name="Tudzynski P."/>
            <person name="Wincker P."/>
            <person name="Andrew M."/>
            <person name="Anthouard V."/>
            <person name="Beever R.E."/>
            <person name="Beffa R."/>
            <person name="Benoit I."/>
            <person name="Bouzid O."/>
            <person name="Brault B."/>
            <person name="Chen Z."/>
            <person name="Choquer M."/>
            <person name="Collemare J."/>
            <person name="Cotton P."/>
            <person name="Danchin E.G."/>
            <person name="Da Silva C."/>
            <person name="Gautier A."/>
            <person name="Giraud C."/>
            <person name="Giraud T."/>
            <person name="Gonzalez C."/>
            <person name="Grossetete S."/>
            <person name="Guldener U."/>
            <person name="Henrissat B."/>
            <person name="Howlett B.J."/>
            <person name="Kodira C."/>
            <person name="Kretschmer M."/>
            <person name="Lappartient A."/>
            <person name="Leroch M."/>
            <person name="Levis C."/>
            <person name="Mauceli E."/>
            <person name="Neuveglise C."/>
            <person name="Oeser B."/>
            <person name="Pearson M."/>
            <person name="Poulain J."/>
            <person name="Poussereau N."/>
            <person name="Quesneville H."/>
            <person name="Rascle C."/>
            <person name="Schumacher J."/>
            <person name="Segurens B."/>
            <person name="Sexton A."/>
            <person name="Silva E."/>
            <person name="Sirven C."/>
            <person name="Soanes D.M."/>
            <person name="Talbot N.J."/>
            <person name="Templeton M."/>
            <person name="Yandava C."/>
            <person name="Yarden O."/>
            <person name="Zeng Q."/>
            <person name="Rollins J.A."/>
            <person name="Lebrun M.H."/>
            <person name="Dickman M."/>
        </authorList>
    </citation>
    <scope>NUCLEOTIDE SEQUENCE [LARGE SCALE GENOMIC DNA]</scope>
    <source>
        <strain evidence="2">T4</strain>
    </source>
</reference>